<proteinExistence type="inferred from homology"/>
<organism evidence="4 5">
    <name type="scientific">Levilactobacillus fujinensis</name>
    <dbReference type="NCBI Taxonomy" id="2486024"/>
    <lineage>
        <taxon>Bacteria</taxon>
        <taxon>Bacillati</taxon>
        <taxon>Bacillota</taxon>
        <taxon>Bacilli</taxon>
        <taxon>Lactobacillales</taxon>
        <taxon>Lactobacillaceae</taxon>
        <taxon>Levilactobacillus</taxon>
    </lineage>
</organism>
<dbReference type="EMBL" id="JBHSSI010000035">
    <property type="protein sequence ID" value="MFC6260637.1"/>
    <property type="molecule type" value="Genomic_DNA"/>
</dbReference>
<reference evidence="5" key="1">
    <citation type="journal article" date="2019" name="Int. J. Syst. Evol. Microbiol.">
        <title>The Global Catalogue of Microorganisms (GCM) 10K type strain sequencing project: providing services to taxonomists for standard genome sequencing and annotation.</title>
        <authorList>
            <consortium name="The Broad Institute Genomics Platform"/>
            <consortium name="The Broad Institute Genome Sequencing Center for Infectious Disease"/>
            <person name="Wu L."/>
            <person name="Ma J."/>
        </authorList>
    </citation>
    <scope>NUCLEOTIDE SEQUENCE [LARGE SCALE GENOMIC DNA]</scope>
    <source>
        <strain evidence="5">CCM 8908</strain>
    </source>
</reference>
<keyword evidence="5" id="KW-1185">Reference proteome</keyword>
<evidence type="ECO:0000313" key="5">
    <source>
        <dbReference type="Proteomes" id="UP001596283"/>
    </source>
</evidence>
<feature type="domain" description="RmlD-like substrate binding" evidence="3">
    <location>
        <begin position="1"/>
        <end position="278"/>
    </location>
</feature>
<protein>
    <recommendedName>
        <fullName evidence="2">dTDP-4-dehydrorhamnose reductase</fullName>
        <ecNumber evidence="2">1.1.1.133</ecNumber>
    </recommendedName>
</protein>
<comment type="function">
    <text evidence="2">Catalyzes the reduction of dTDP-6-deoxy-L-lyxo-4-hexulose to yield dTDP-L-rhamnose.</text>
</comment>
<keyword evidence="2 4" id="KW-0560">Oxidoreductase</keyword>
<comment type="pathway">
    <text evidence="2">Carbohydrate biosynthesis; dTDP-L-rhamnose biosynthesis.</text>
</comment>
<sequence length="280" mass="31020">MKILITGANGQLGTELCHLLDAKGIDYTATGSAQLDITDRQQVAGYFARERPTVVYDCAAYTAVDAAEEEPGRAVNQAVNVRGTQNLATAAESVGATLVYVSTDYVFDGTNPVEYLESDTPNPQNAYGRAKLAGERVVQTTMSAYYIVRTSWVFGAYGKNFVYTMQKLAQTHHELAVVNDQVGRPTWTRTLAKFMVYCLNEKVAYGLYQLSNTGSCSWYEFACEILRDQDVKVNAVESAQFPQKAYRPRHVVMSLAKAEATGFKLMSWRDALHAFQAQIK</sequence>
<dbReference type="EC" id="1.1.1.133" evidence="2"/>
<evidence type="ECO:0000313" key="4">
    <source>
        <dbReference type="EMBL" id="MFC6260637.1"/>
    </source>
</evidence>
<dbReference type="Gene3D" id="3.90.25.10">
    <property type="entry name" value="UDP-galactose 4-epimerase, domain 1"/>
    <property type="match status" value="1"/>
</dbReference>
<dbReference type="InterPro" id="IPR005913">
    <property type="entry name" value="dTDP_dehydrorham_reduct"/>
</dbReference>
<dbReference type="InterPro" id="IPR036291">
    <property type="entry name" value="NAD(P)-bd_dom_sf"/>
</dbReference>
<dbReference type="InterPro" id="IPR029903">
    <property type="entry name" value="RmlD-like-bd"/>
</dbReference>
<dbReference type="PANTHER" id="PTHR10491:SF4">
    <property type="entry name" value="METHIONINE ADENOSYLTRANSFERASE 2 SUBUNIT BETA"/>
    <property type="match status" value="1"/>
</dbReference>
<evidence type="ECO:0000256" key="2">
    <source>
        <dbReference type="RuleBase" id="RU364082"/>
    </source>
</evidence>
<dbReference type="Gene3D" id="3.40.50.720">
    <property type="entry name" value="NAD(P)-binding Rossmann-like Domain"/>
    <property type="match status" value="1"/>
</dbReference>
<accession>A0ABW1TGG5</accession>
<evidence type="ECO:0000256" key="1">
    <source>
        <dbReference type="ARBA" id="ARBA00010944"/>
    </source>
</evidence>
<keyword evidence="2" id="KW-0521">NADP</keyword>
<comment type="caution">
    <text evidence="4">The sequence shown here is derived from an EMBL/GenBank/DDBJ whole genome shotgun (WGS) entry which is preliminary data.</text>
</comment>
<dbReference type="CDD" id="cd05254">
    <property type="entry name" value="dTDP_HR_like_SDR_e"/>
    <property type="match status" value="1"/>
</dbReference>
<dbReference type="RefSeq" id="WP_125687709.1">
    <property type="nucleotide sequence ID" value="NZ_JBHSSI010000035.1"/>
</dbReference>
<dbReference type="Pfam" id="PF04321">
    <property type="entry name" value="RmlD_sub_bind"/>
    <property type="match status" value="1"/>
</dbReference>
<evidence type="ECO:0000259" key="3">
    <source>
        <dbReference type="Pfam" id="PF04321"/>
    </source>
</evidence>
<dbReference type="PANTHER" id="PTHR10491">
    <property type="entry name" value="DTDP-4-DEHYDRORHAMNOSE REDUCTASE"/>
    <property type="match status" value="1"/>
</dbReference>
<dbReference type="GO" id="GO:0008831">
    <property type="term" value="F:dTDP-4-dehydrorhamnose reductase activity"/>
    <property type="evidence" value="ECO:0007669"/>
    <property type="project" value="UniProtKB-EC"/>
</dbReference>
<dbReference type="SUPFAM" id="SSF51735">
    <property type="entry name" value="NAD(P)-binding Rossmann-fold domains"/>
    <property type="match status" value="1"/>
</dbReference>
<dbReference type="NCBIfam" id="TIGR01214">
    <property type="entry name" value="rmlD"/>
    <property type="match status" value="1"/>
</dbReference>
<name>A0ABW1TGG5_9LACO</name>
<comment type="similarity">
    <text evidence="1 2">Belongs to the dTDP-4-dehydrorhamnose reductase family.</text>
</comment>
<dbReference type="Proteomes" id="UP001596283">
    <property type="component" value="Unassembled WGS sequence"/>
</dbReference>
<gene>
    <name evidence="4" type="primary">rfbD</name>
    <name evidence="4" type="ORF">ACFP1C_06695</name>
</gene>